<evidence type="ECO:0000313" key="4">
    <source>
        <dbReference type="Proteomes" id="UP000186917"/>
    </source>
</evidence>
<reference evidence="4" key="1">
    <citation type="submission" date="2017-01" db="EMBL/GenBank/DDBJ databases">
        <authorList>
            <person name="Varghese N."/>
            <person name="Submissions S."/>
        </authorList>
    </citation>
    <scope>NUCLEOTIDE SEQUENCE [LARGE SCALE GENOMIC DNA]</scope>
    <source>
        <strain evidence="4">DSM 21054</strain>
    </source>
</reference>
<feature type="domain" description="BIG2" evidence="2">
    <location>
        <begin position="562"/>
        <end position="639"/>
    </location>
</feature>
<sequence length="1121" mass="112848">MRKRILPLLVFFLLAANFAYSQLILNEVSQGSSGTKEYFEFVVVGTRTCTDSTADLRGWIIDDNNGWIQAGSGNGIAQGNIRFANVSNWAKVPYGSVILIYNPTDKNASITIADDATDANHDYTYVLPTSSTYIEVNTATPVSPSSATFTYGTTGYASRTTGSWDPVGLANGGDGVIIVKPDNLSKAYFSFAFAIGSAATATIYKTSMAAQKNCYLSDANYTTTASWIVGDAPANETPGKPNGGDNTIWINSMRVQVNPPTVGAISGNNTVCAGAKTTLSNSTSGGVWSSSNTAAATIDASSGEVTGVAAGNTTISYVVTSGTCSTTATYAVTVTATPTVAAISGNNKVCEGAKTTLADATSGGVWSSSNTAVATIDASSGEVTGVAFGNATITYTVTSGSCSASATYAITVQALPTVDAISGNNTLCVGSTTTLQNTTTGGTWSSNSAGATIASNGEVTGVTPGNATISYVVTSGTCSATATFSVTVQALLTVGAISGDNTICVGSNATLQSATTGGVWSSGNTTVATIDASSGEVTGVASGNATITYTVTSGSCTASATYAISVQSLPTVAAISGSQTVCVGSKTTLSNTTSGGVWSSDNTTAVTIDASSGEVTGVASGNATISYTVTSGSCSATATYAVTAQGLPVVDAVSGNNTVCVGAKTILSNATSGGAWSSDNTTAATIDASSGEVTGIASGNATISYTVTSGTCSATATYAITVNAKPVVQAITGNDIICVGSKTTLQNATSGGTWSSSNTAAASVDNTSGEVTGMTAGNATISYTVTSNGCSAKATFNITVKEVPVVPAITGNNNVCANETTALSNATTGGTWSSGSTAIATVNATSGVVTGIAGGPAIITYTVNNGGCQASANFSITVNEAPALTVSNNVTICKGAATTLQASGAGTIQWQGQAAGNNVEVKPEATTTYTVTATSNGCTTTKQVTVSVDAFSMQLTATPNPVAKGTYVAFATSANTSYSVTAWQPYTDFSSQIANTQTIVASDSKEYYAVGKSANGCIDTARVMLQVSVNEYDVFAPNFFSPNGDGKNDLYYIYGTVINAIDLKIFNQWGELVFAAKDKNVPWDGTFKGKQQPAGVYIFVANITLNNGASVQKKGSINLIR</sequence>
<dbReference type="SMART" id="SM00635">
    <property type="entry name" value="BID_2"/>
    <property type="match status" value="8"/>
</dbReference>
<feature type="domain" description="BIG2" evidence="2">
    <location>
        <begin position="730"/>
        <end position="795"/>
    </location>
</feature>
<dbReference type="SUPFAM" id="SSF49373">
    <property type="entry name" value="Invasin/intimin cell-adhesion fragments"/>
    <property type="match status" value="4"/>
</dbReference>
<gene>
    <name evidence="3" type="ORF">SAMN05421788_112218</name>
</gene>
<feature type="domain" description="BIG2" evidence="2">
    <location>
        <begin position="414"/>
        <end position="483"/>
    </location>
</feature>
<keyword evidence="4" id="KW-1185">Reference proteome</keyword>
<dbReference type="InterPro" id="IPR008964">
    <property type="entry name" value="Invasin/intimin_cell_adhesion"/>
</dbReference>
<feature type="domain" description="BIG2" evidence="2">
    <location>
        <begin position="799"/>
        <end position="873"/>
    </location>
</feature>
<evidence type="ECO:0000313" key="3">
    <source>
        <dbReference type="EMBL" id="SIT33529.1"/>
    </source>
</evidence>
<name>A0A173MLR6_9BACT</name>
<dbReference type="Proteomes" id="UP000186917">
    <property type="component" value="Unassembled WGS sequence"/>
</dbReference>
<dbReference type="InterPro" id="IPR003343">
    <property type="entry name" value="Big_2"/>
</dbReference>
<evidence type="ECO:0000256" key="1">
    <source>
        <dbReference type="SAM" id="SignalP"/>
    </source>
</evidence>
<dbReference type="STRING" id="477680.SAMN05421788_112218"/>
<feature type="signal peptide" evidence="1">
    <location>
        <begin position="1"/>
        <end position="21"/>
    </location>
</feature>
<feature type="domain" description="BIG2" evidence="2">
    <location>
        <begin position="330"/>
        <end position="407"/>
    </location>
</feature>
<dbReference type="OrthoDB" id="1652165at2"/>
<keyword evidence="1" id="KW-0732">Signal</keyword>
<dbReference type="Pfam" id="PF13585">
    <property type="entry name" value="CHU_C"/>
    <property type="match status" value="1"/>
</dbReference>
<dbReference type="KEGG" id="fln:FLA_4446"/>
<feature type="chain" id="PRO_5030023142" evidence="1">
    <location>
        <begin position="22"/>
        <end position="1121"/>
    </location>
</feature>
<feature type="domain" description="BIG2" evidence="2">
    <location>
        <begin position="484"/>
        <end position="561"/>
    </location>
</feature>
<evidence type="ECO:0000259" key="2">
    <source>
        <dbReference type="SMART" id="SM00635"/>
    </source>
</evidence>
<proteinExistence type="predicted"/>
<dbReference type="NCBIfam" id="TIGR04131">
    <property type="entry name" value="Bac_Flav_CTERM"/>
    <property type="match status" value="1"/>
</dbReference>
<dbReference type="Gene3D" id="2.60.40.1080">
    <property type="match status" value="7"/>
</dbReference>
<organism evidence="3 4">
    <name type="scientific">Filimonas lacunae</name>
    <dbReference type="NCBI Taxonomy" id="477680"/>
    <lineage>
        <taxon>Bacteria</taxon>
        <taxon>Pseudomonadati</taxon>
        <taxon>Bacteroidota</taxon>
        <taxon>Chitinophagia</taxon>
        <taxon>Chitinophagales</taxon>
        <taxon>Chitinophagaceae</taxon>
        <taxon>Filimonas</taxon>
    </lineage>
</organism>
<accession>A0A173MLR6</accession>
<feature type="domain" description="BIG2" evidence="2">
    <location>
        <begin position="646"/>
        <end position="717"/>
    </location>
</feature>
<dbReference type="AlphaFoldDB" id="A0A173MLR6"/>
<dbReference type="InterPro" id="IPR026341">
    <property type="entry name" value="T9SS_type_B"/>
</dbReference>
<dbReference type="Pfam" id="PF02368">
    <property type="entry name" value="Big_2"/>
    <property type="match status" value="6"/>
</dbReference>
<dbReference type="EMBL" id="FTOR01000012">
    <property type="protein sequence ID" value="SIT33529.1"/>
    <property type="molecule type" value="Genomic_DNA"/>
</dbReference>
<dbReference type="RefSeq" id="WP_076382277.1">
    <property type="nucleotide sequence ID" value="NZ_AP017422.1"/>
</dbReference>
<protein>
    <submittedName>
        <fullName evidence="3">Gliding motility-associated C-terminal domain-containing protein</fullName>
    </submittedName>
</protein>
<feature type="domain" description="BIG2" evidence="2">
    <location>
        <begin position="259"/>
        <end position="329"/>
    </location>
</feature>